<comment type="subunit">
    <text evidence="8">Component of the EKC/KEOPS complex composed of at least GON7, TP53RK, TPRKB, OSGEP and LAGE3; the whole complex dimerizes.</text>
</comment>
<dbReference type="GO" id="GO:0070525">
    <property type="term" value="P:tRNA threonylcarbamoyladenosine metabolic process"/>
    <property type="evidence" value="ECO:0007669"/>
    <property type="project" value="TreeGrafter"/>
</dbReference>
<reference evidence="11 12" key="1">
    <citation type="journal article" date="2010" name="Nature">
        <title>The sequence and de novo assembly of the giant panda genome.</title>
        <authorList>
            <person name="Li R."/>
            <person name="Fan W."/>
            <person name="Tian G."/>
            <person name="Zhu H."/>
            <person name="He L."/>
            <person name="Cai J."/>
            <person name="Huang Q."/>
            <person name="Cai Q."/>
            <person name="Li B."/>
            <person name="Bai Y."/>
            <person name="Zhang Z."/>
            <person name="Zhang Y."/>
            <person name="Wang W."/>
            <person name="Li J."/>
            <person name="Wei F."/>
            <person name="Li H."/>
            <person name="Jian M."/>
            <person name="Li J."/>
            <person name="Zhang Z."/>
            <person name="Nielsen R."/>
            <person name="Li D."/>
            <person name="Gu W."/>
            <person name="Yang Z."/>
            <person name="Xuan Z."/>
            <person name="Ryder O.A."/>
            <person name="Leung F.C."/>
            <person name="Zhou Y."/>
            <person name="Cao J."/>
            <person name="Sun X."/>
            <person name="Fu Y."/>
            <person name="Fang X."/>
            <person name="Guo X."/>
            <person name="Wang B."/>
            <person name="Hou R."/>
            <person name="Shen F."/>
            <person name="Mu B."/>
            <person name="Ni P."/>
            <person name="Lin R."/>
            <person name="Qian W."/>
            <person name="Wang G."/>
            <person name="Yu C."/>
            <person name="Nie W."/>
            <person name="Wang J."/>
            <person name="Wu Z."/>
            <person name="Liang H."/>
            <person name="Min J."/>
            <person name="Wu Q."/>
            <person name="Cheng S."/>
            <person name="Ruan J."/>
            <person name="Wang M."/>
            <person name="Shi Z."/>
            <person name="Wen M."/>
            <person name="Liu B."/>
            <person name="Ren X."/>
            <person name="Zheng H."/>
            <person name="Dong D."/>
            <person name="Cook K."/>
            <person name="Shan G."/>
            <person name="Zhang H."/>
            <person name="Kosiol C."/>
            <person name="Xie X."/>
            <person name="Lu Z."/>
            <person name="Zheng H."/>
            <person name="Li Y."/>
            <person name="Steiner C.C."/>
            <person name="Lam T.T."/>
            <person name="Lin S."/>
            <person name="Zhang Q."/>
            <person name="Li G."/>
            <person name="Tian J."/>
            <person name="Gong T."/>
            <person name="Liu H."/>
            <person name="Zhang D."/>
            <person name="Fang L."/>
            <person name="Ye C."/>
            <person name="Zhang J."/>
            <person name="Hu W."/>
            <person name="Xu A."/>
            <person name="Ren Y."/>
            <person name="Zhang G."/>
            <person name="Bruford M.W."/>
            <person name="Li Q."/>
            <person name="Ma L."/>
            <person name="Guo Y."/>
            <person name="An N."/>
            <person name="Hu Y."/>
            <person name="Zheng Y."/>
            <person name="Shi Y."/>
            <person name="Li Z."/>
            <person name="Liu Q."/>
            <person name="Chen Y."/>
            <person name="Zhao J."/>
            <person name="Qu N."/>
            <person name="Zhao S."/>
            <person name="Tian F."/>
            <person name="Wang X."/>
            <person name="Wang H."/>
            <person name="Xu L."/>
            <person name="Liu X."/>
            <person name="Vinar T."/>
            <person name="Wang Y."/>
            <person name="Lam T.W."/>
            <person name="Yiu S.M."/>
            <person name="Liu S."/>
            <person name="Zhang H."/>
            <person name="Li D."/>
            <person name="Huang Y."/>
            <person name="Wang X."/>
            <person name="Yang G."/>
            <person name="Jiang Z."/>
            <person name="Wang J."/>
            <person name="Qin N."/>
            <person name="Li L."/>
            <person name="Li J."/>
            <person name="Bolund L."/>
            <person name="Kristiansen K."/>
            <person name="Wong G.K."/>
            <person name="Olson M."/>
            <person name="Zhang X."/>
            <person name="Li S."/>
            <person name="Yang H."/>
            <person name="Wang J."/>
            <person name="Wang J."/>
        </authorList>
    </citation>
    <scope>NUCLEOTIDE SEQUENCE [LARGE SCALE GENOMIC DNA]</scope>
</reference>
<dbReference type="Gene3D" id="3.30.310.50">
    <property type="entry name" value="Alpha-D-phosphohexomutase, C-terminal domain"/>
    <property type="match status" value="1"/>
</dbReference>
<dbReference type="PANTHER" id="PTHR31283:SF5">
    <property type="entry name" value="EKC_KEOPS COMPLEX SUBUNIT LAGE3"/>
    <property type="match status" value="1"/>
</dbReference>
<evidence type="ECO:0000256" key="3">
    <source>
        <dbReference type="ARBA" id="ARBA00007073"/>
    </source>
</evidence>
<comment type="subcellular location">
    <subcellularLocation>
        <location evidence="2">Cytoplasm</location>
    </subcellularLocation>
    <subcellularLocation>
        <location evidence="1">Nucleus</location>
    </subcellularLocation>
</comment>
<dbReference type="GO" id="GO:0005737">
    <property type="term" value="C:cytoplasm"/>
    <property type="evidence" value="ECO:0007669"/>
    <property type="project" value="UniProtKB-SubCell"/>
</dbReference>
<comment type="similarity">
    <text evidence="3">Belongs to the CTAG/PCC1 family.</text>
</comment>
<evidence type="ECO:0000256" key="8">
    <source>
        <dbReference type="ARBA" id="ARBA00062157"/>
    </source>
</evidence>
<dbReference type="GO" id="GO:0000408">
    <property type="term" value="C:EKC/KEOPS complex"/>
    <property type="evidence" value="ECO:0007669"/>
    <property type="project" value="TreeGrafter"/>
</dbReference>
<protein>
    <recommendedName>
        <fullName evidence="9">L antigen family member 3</fullName>
    </recommendedName>
</protein>
<proteinExistence type="inferred from homology"/>
<evidence type="ECO:0000313" key="11">
    <source>
        <dbReference type="Ensembl" id="ENSAMEP00000031467.1"/>
    </source>
</evidence>
<evidence type="ECO:0000256" key="5">
    <source>
        <dbReference type="ARBA" id="ARBA00022694"/>
    </source>
</evidence>
<reference evidence="11" key="3">
    <citation type="submission" date="2025-09" db="UniProtKB">
        <authorList>
            <consortium name="Ensembl"/>
        </authorList>
    </citation>
    <scope>IDENTIFICATION</scope>
</reference>
<dbReference type="FunFam" id="3.30.310.50:FF:000005">
    <property type="entry name" value="L antigen family member 3"/>
    <property type="match status" value="1"/>
</dbReference>
<feature type="compositionally biased region" description="Gly residues" evidence="10">
    <location>
        <begin position="1"/>
        <end position="17"/>
    </location>
</feature>
<keyword evidence="6" id="KW-0539">Nucleus</keyword>
<dbReference type="Pfam" id="PF09341">
    <property type="entry name" value="Pcc1"/>
    <property type="match status" value="1"/>
</dbReference>
<dbReference type="GO" id="GO:0008033">
    <property type="term" value="P:tRNA processing"/>
    <property type="evidence" value="ECO:0007669"/>
    <property type="project" value="UniProtKB-KW"/>
</dbReference>
<dbReference type="InterPro" id="IPR015419">
    <property type="entry name" value="CTAG/Pcc1"/>
</dbReference>
<evidence type="ECO:0000313" key="12">
    <source>
        <dbReference type="Proteomes" id="UP000008912"/>
    </source>
</evidence>
<evidence type="ECO:0000256" key="2">
    <source>
        <dbReference type="ARBA" id="ARBA00004496"/>
    </source>
</evidence>
<reference evidence="11" key="2">
    <citation type="submission" date="2025-08" db="UniProtKB">
        <authorList>
            <consortium name="Ensembl"/>
        </authorList>
    </citation>
    <scope>IDENTIFICATION</scope>
</reference>
<keyword evidence="12" id="KW-1185">Reference proteome</keyword>
<dbReference type="GO" id="GO:0005634">
    <property type="term" value="C:nucleus"/>
    <property type="evidence" value="ECO:0007669"/>
    <property type="project" value="UniProtKB-SubCell"/>
</dbReference>
<evidence type="ECO:0000256" key="7">
    <source>
        <dbReference type="ARBA" id="ARBA00053047"/>
    </source>
</evidence>
<sequence>RSGGGFEMGSEADGGGAVRAVHEGTGAVHIVVGAPGGPGESRDPGVPGGPGGPRDPGDPSNPGIEGEAGAASGGVPTLTVPFPSPMEAEIAHRFLTPNARLRGPVQKELSVNGSVLTVRWRAEDPRLLRISIISFLDQLSLVMRTMRRFGPPVSR</sequence>
<dbReference type="PANTHER" id="PTHR31283">
    <property type="entry name" value="EKC/KEOPS COMPLEX SUBUNIT PCC1 FAMILY MEMBER"/>
    <property type="match status" value="1"/>
</dbReference>
<keyword evidence="4" id="KW-0963">Cytoplasm</keyword>
<evidence type="ECO:0000256" key="1">
    <source>
        <dbReference type="ARBA" id="ARBA00004123"/>
    </source>
</evidence>
<dbReference type="AlphaFoldDB" id="A0A7N5JWG2"/>
<dbReference type="InParanoid" id="A0A7N5JWG2"/>
<keyword evidence="5" id="KW-0819">tRNA processing</keyword>
<comment type="function">
    <text evidence="7">Component of the EKC/KEOPS complex that is required for the formation of a threonylcarbamoyl group on adenosine at position 37 (t(6)A37) in tRNAs that read codons beginning with adenine. The complex is probably involved in the transfer of the threonylcarbamoyl moiety of threonylcarbamoyl-AMP (TC-AMP) to the N6 group of A37. LAGE3 functions as a dimerization module for the complex.</text>
</comment>
<dbReference type="Ensembl" id="ENSAMET00000034303.1">
    <property type="protein sequence ID" value="ENSAMEP00000031467.1"/>
    <property type="gene ID" value="ENSAMEG00000026988.1"/>
</dbReference>
<evidence type="ECO:0000256" key="4">
    <source>
        <dbReference type="ARBA" id="ARBA00022490"/>
    </source>
</evidence>
<organism evidence="11 12">
    <name type="scientific">Ailuropoda melanoleuca</name>
    <name type="common">Giant panda</name>
    <dbReference type="NCBI Taxonomy" id="9646"/>
    <lineage>
        <taxon>Eukaryota</taxon>
        <taxon>Metazoa</taxon>
        <taxon>Chordata</taxon>
        <taxon>Craniata</taxon>
        <taxon>Vertebrata</taxon>
        <taxon>Euteleostomi</taxon>
        <taxon>Mammalia</taxon>
        <taxon>Eutheria</taxon>
        <taxon>Laurasiatheria</taxon>
        <taxon>Carnivora</taxon>
        <taxon>Caniformia</taxon>
        <taxon>Ursidae</taxon>
        <taxon>Ailuropoda</taxon>
    </lineage>
</organism>
<feature type="compositionally biased region" description="Low complexity" evidence="10">
    <location>
        <begin position="58"/>
        <end position="74"/>
    </location>
</feature>
<name>A0A7N5JWG2_AILME</name>
<accession>A0A7N5JWG2</accession>
<feature type="region of interest" description="Disordered" evidence="10">
    <location>
        <begin position="1"/>
        <end position="80"/>
    </location>
</feature>
<evidence type="ECO:0000256" key="10">
    <source>
        <dbReference type="SAM" id="MobiDB-lite"/>
    </source>
</evidence>
<gene>
    <name evidence="11" type="primary">LOC117797392</name>
</gene>
<evidence type="ECO:0000256" key="6">
    <source>
        <dbReference type="ARBA" id="ARBA00023242"/>
    </source>
</evidence>
<evidence type="ECO:0000256" key="9">
    <source>
        <dbReference type="ARBA" id="ARBA00076355"/>
    </source>
</evidence>
<dbReference type="Proteomes" id="UP000008912">
    <property type="component" value="Unassembled WGS sequence"/>
</dbReference>
<dbReference type="GeneTree" id="ENSGT00410000025802"/>